<evidence type="ECO:0000256" key="4">
    <source>
        <dbReference type="ARBA" id="ARBA00013805"/>
    </source>
</evidence>
<dbReference type="Gene3D" id="3.40.50.620">
    <property type="entry name" value="HUPs"/>
    <property type="match status" value="1"/>
</dbReference>
<dbReference type="GO" id="GO:0005737">
    <property type="term" value="C:cytoplasm"/>
    <property type="evidence" value="ECO:0007669"/>
    <property type="project" value="UniProtKB-SubCell"/>
</dbReference>
<dbReference type="EMBL" id="QEWQ01000004">
    <property type="protein sequence ID" value="PWD80830.1"/>
    <property type="molecule type" value="Genomic_DNA"/>
</dbReference>
<evidence type="ECO:0000256" key="13">
    <source>
        <dbReference type="ARBA" id="ARBA00051542"/>
    </source>
</evidence>
<feature type="region of interest" description="Interaction with tRNA" evidence="14">
    <location>
        <begin position="149"/>
        <end position="151"/>
    </location>
</feature>
<dbReference type="FunFam" id="3.40.50.620:FF:000004">
    <property type="entry name" value="tRNA-specific 2-thiouridylase MnmA"/>
    <property type="match status" value="1"/>
</dbReference>
<dbReference type="InterPro" id="IPR004506">
    <property type="entry name" value="MnmA-like"/>
</dbReference>
<dbReference type="InterPro" id="IPR023382">
    <property type="entry name" value="MnmA-like_central_sf"/>
</dbReference>
<evidence type="ECO:0000256" key="7">
    <source>
        <dbReference type="ARBA" id="ARBA00022679"/>
    </source>
</evidence>
<evidence type="ECO:0000259" key="16">
    <source>
        <dbReference type="Pfam" id="PF20259"/>
    </source>
</evidence>
<feature type="domain" description="tRNA-specific 2-thiouridylase MnmA-like C-terminal" evidence="15">
    <location>
        <begin position="303"/>
        <end position="365"/>
    </location>
</feature>
<dbReference type="HAMAP" id="MF_00144">
    <property type="entry name" value="tRNA_thiouridyl_MnmA"/>
    <property type="match status" value="1"/>
</dbReference>
<dbReference type="Gene3D" id="2.30.30.280">
    <property type="entry name" value="Adenine nucleotide alpha hydrolases-like domains"/>
    <property type="match status" value="1"/>
</dbReference>
<dbReference type="CDD" id="cd01998">
    <property type="entry name" value="MnmA_TRMU-like"/>
    <property type="match status" value="1"/>
</dbReference>
<feature type="active site" description="Cysteine persulfide intermediate" evidence="14">
    <location>
        <position position="199"/>
    </location>
</feature>
<evidence type="ECO:0000256" key="5">
    <source>
        <dbReference type="ARBA" id="ARBA00022490"/>
    </source>
</evidence>
<name>A0A2U2ADU9_9GAMM</name>
<dbReference type="Gene3D" id="2.40.30.10">
    <property type="entry name" value="Translation factors"/>
    <property type="match status" value="1"/>
</dbReference>
<dbReference type="GO" id="GO:0005524">
    <property type="term" value="F:ATP binding"/>
    <property type="evidence" value="ECO:0007669"/>
    <property type="project" value="UniProtKB-KW"/>
</dbReference>
<dbReference type="PANTHER" id="PTHR11933:SF5">
    <property type="entry name" value="MITOCHONDRIAL TRNA-SPECIFIC 2-THIOURIDYLASE 1"/>
    <property type="match status" value="1"/>
</dbReference>
<proteinExistence type="inferred from homology"/>
<feature type="region of interest" description="Interaction with tRNA" evidence="14">
    <location>
        <begin position="311"/>
        <end position="312"/>
    </location>
</feature>
<reference evidence="18" key="1">
    <citation type="submission" date="2018-05" db="EMBL/GenBank/DDBJ databases">
        <title>Ignatzschineria dubaiensis sp. nov., isolated from necrotic foot tissues of dromedaries (Camelus dromedarius) and associated maggots in Dubai, United Arab Emirates.</title>
        <authorList>
            <person name="Tsang C.C."/>
            <person name="Tang J.Y.M."/>
            <person name="Fong J.Y.H."/>
            <person name="Kinne J."/>
            <person name="Lee H.H."/>
            <person name="Joseph M."/>
            <person name="Jose S."/>
            <person name="Schuster R.K."/>
            <person name="Tang Y."/>
            <person name="Sivakumar S."/>
            <person name="Chen J.H.K."/>
            <person name="Teng J.L.L."/>
            <person name="Lau S.K.P."/>
            <person name="Wernery U."/>
            <person name="Woo P.C.Y."/>
        </authorList>
    </citation>
    <scope>NUCLEOTIDE SEQUENCE [LARGE SCALE GENOMIC DNA]</scope>
    <source>
        <strain evidence="18">KCTC 22644</strain>
    </source>
</reference>
<dbReference type="Pfam" id="PF20258">
    <property type="entry name" value="tRNA_Me_trans_C"/>
    <property type="match status" value="1"/>
</dbReference>
<dbReference type="AlphaFoldDB" id="A0A2U2ADU9"/>
<protein>
    <recommendedName>
        <fullName evidence="4 14">tRNA-specific 2-thiouridylase MnmA</fullName>
        <ecNumber evidence="3 14">2.8.1.13</ecNumber>
    </recommendedName>
</protein>
<keyword evidence="12" id="KW-1015">Disulfide bond</keyword>
<evidence type="ECO:0000256" key="9">
    <source>
        <dbReference type="ARBA" id="ARBA00022741"/>
    </source>
</evidence>
<dbReference type="FunFam" id="2.40.30.10:FF:000023">
    <property type="entry name" value="tRNA-specific 2-thiouridylase MnmA"/>
    <property type="match status" value="1"/>
</dbReference>
<dbReference type="InterPro" id="IPR014729">
    <property type="entry name" value="Rossmann-like_a/b/a_fold"/>
</dbReference>
<evidence type="ECO:0000256" key="12">
    <source>
        <dbReference type="ARBA" id="ARBA00023157"/>
    </source>
</evidence>
<dbReference type="Pfam" id="PF03054">
    <property type="entry name" value="tRNA_Me_trans"/>
    <property type="match status" value="1"/>
</dbReference>
<feature type="region of interest" description="Interaction with target base in tRNA" evidence="14">
    <location>
        <begin position="98"/>
        <end position="100"/>
    </location>
</feature>
<evidence type="ECO:0000259" key="15">
    <source>
        <dbReference type="Pfam" id="PF20258"/>
    </source>
</evidence>
<keyword evidence="7 14" id="KW-0808">Transferase</keyword>
<evidence type="ECO:0000256" key="1">
    <source>
        <dbReference type="ARBA" id="ARBA00004496"/>
    </source>
</evidence>
<dbReference type="FunFam" id="2.30.30.280:FF:000001">
    <property type="entry name" value="tRNA-specific 2-thiouridylase MnmA"/>
    <property type="match status" value="1"/>
</dbReference>
<comment type="caution">
    <text evidence="14">Lacks conserved residue(s) required for the propagation of feature annotation.</text>
</comment>
<keyword evidence="6 14" id="KW-0820">tRNA-binding</keyword>
<dbReference type="OrthoDB" id="9800696at2"/>
<keyword evidence="10 14" id="KW-0067">ATP-binding</keyword>
<keyword evidence="5 14" id="KW-0963">Cytoplasm</keyword>
<dbReference type="SUPFAM" id="SSF52402">
    <property type="entry name" value="Adenine nucleotide alpha hydrolases-like"/>
    <property type="match status" value="1"/>
</dbReference>
<evidence type="ECO:0000256" key="11">
    <source>
        <dbReference type="ARBA" id="ARBA00022884"/>
    </source>
</evidence>
<evidence type="ECO:0000256" key="8">
    <source>
        <dbReference type="ARBA" id="ARBA00022694"/>
    </source>
</evidence>
<keyword evidence="8 14" id="KW-0819">tRNA processing</keyword>
<dbReference type="InterPro" id="IPR046885">
    <property type="entry name" value="MnmA-like_C"/>
</dbReference>
<keyword evidence="18" id="KW-1185">Reference proteome</keyword>
<dbReference type="RefSeq" id="WP_109189482.1">
    <property type="nucleotide sequence ID" value="NZ_BMYA01000002.1"/>
</dbReference>
<comment type="similarity">
    <text evidence="2 14">Belongs to the MnmA/TRMU family.</text>
</comment>
<dbReference type="NCBIfam" id="TIGR00420">
    <property type="entry name" value="trmU"/>
    <property type="match status" value="1"/>
</dbReference>
<comment type="catalytic activity">
    <reaction evidence="13 14">
        <text>S-sulfanyl-L-cysteinyl-[protein] + uridine(34) in tRNA + AH2 + ATP = 2-thiouridine(34) in tRNA + L-cysteinyl-[protein] + A + AMP + diphosphate + H(+)</text>
        <dbReference type="Rhea" id="RHEA:47032"/>
        <dbReference type="Rhea" id="RHEA-COMP:10131"/>
        <dbReference type="Rhea" id="RHEA-COMP:11726"/>
        <dbReference type="Rhea" id="RHEA-COMP:11727"/>
        <dbReference type="Rhea" id="RHEA-COMP:11728"/>
        <dbReference type="ChEBI" id="CHEBI:13193"/>
        <dbReference type="ChEBI" id="CHEBI:15378"/>
        <dbReference type="ChEBI" id="CHEBI:17499"/>
        <dbReference type="ChEBI" id="CHEBI:29950"/>
        <dbReference type="ChEBI" id="CHEBI:30616"/>
        <dbReference type="ChEBI" id="CHEBI:33019"/>
        <dbReference type="ChEBI" id="CHEBI:61963"/>
        <dbReference type="ChEBI" id="CHEBI:65315"/>
        <dbReference type="ChEBI" id="CHEBI:87170"/>
        <dbReference type="ChEBI" id="CHEBI:456215"/>
        <dbReference type="EC" id="2.8.1.13"/>
    </reaction>
</comment>
<feature type="active site" description="Nucleophile" evidence="14">
    <location>
        <position position="103"/>
    </location>
</feature>
<evidence type="ECO:0000313" key="17">
    <source>
        <dbReference type="EMBL" id="PWD80830.1"/>
    </source>
</evidence>
<keyword evidence="11 14" id="KW-0694">RNA-binding</keyword>
<dbReference type="GO" id="GO:0000049">
    <property type="term" value="F:tRNA binding"/>
    <property type="evidence" value="ECO:0007669"/>
    <property type="project" value="UniProtKB-KW"/>
</dbReference>
<dbReference type="EC" id="2.8.1.13" evidence="3 14"/>
<feature type="site" description="Interaction with tRNA" evidence="14">
    <location>
        <position position="349"/>
    </location>
</feature>
<evidence type="ECO:0000256" key="2">
    <source>
        <dbReference type="ARBA" id="ARBA00006191"/>
    </source>
</evidence>
<dbReference type="Proteomes" id="UP000245020">
    <property type="component" value="Unassembled WGS sequence"/>
</dbReference>
<comment type="function">
    <text evidence="14">Catalyzes the 2-thiolation of uridine at the wobble position (U34) of tRNA, leading to the formation of s(2)U34.</text>
</comment>
<dbReference type="InterPro" id="IPR046884">
    <property type="entry name" value="MnmA-like_central"/>
</dbReference>
<dbReference type="PANTHER" id="PTHR11933">
    <property type="entry name" value="TRNA 5-METHYLAMINOMETHYL-2-THIOURIDYLATE -METHYLTRANSFERASE"/>
    <property type="match status" value="1"/>
</dbReference>
<accession>A0A2U2ADU9</accession>
<evidence type="ECO:0000256" key="14">
    <source>
        <dbReference type="HAMAP-Rule" id="MF_00144"/>
    </source>
</evidence>
<dbReference type="NCBIfam" id="NF001138">
    <property type="entry name" value="PRK00143.1"/>
    <property type="match status" value="1"/>
</dbReference>
<sequence length="370" mass="41889">MEDIRGKRVVVGMSGGVDSSVAAYLLKERGADVHGVFMKNWEEEFDQGYCTAEDDLRDAESVCETLGIPLHKVNFAKNYKERVFDYFLETLKDGLTPNPDVLCNKEIKFKAFLQYAEELGADYLATGHYARVERKEGKAYLLKGIDNNKDQSYFLYLLNQQQLINTLFPIGDYEKTEVRQIALDNKLITFDKKDSTGICFIGERDFTDFIMQYLPTAPGDMVLPNGEVVAEHKGLAFYTIGQRQGLGIGGRKDSNGEPWFVADKDLANNRLIVVQGDQKELYGKGLIARDLHQINPIDWQAVNPRLTAKIRYRQQDVKCQVTLLESIPGQVDRIQVDFDEPQRAITPGQSIVFYDGEICLGGAFIERKLD</sequence>
<organism evidence="17 18">
    <name type="scientific">Ignatzschineria ureiclastica</name>
    <dbReference type="NCBI Taxonomy" id="472582"/>
    <lineage>
        <taxon>Bacteria</taxon>
        <taxon>Pseudomonadati</taxon>
        <taxon>Pseudomonadota</taxon>
        <taxon>Gammaproteobacteria</taxon>
        <taxon>Cardiobacteriales</taxon>
        <taxon>Ignatzschineriaceae</taxon>
        <taxon>Ignatzschineria</taxon>
    </lineage>
</organism>
<comment type="subcellular location">
    <subcellularLocation>
        <location evidence="1 14">Cytoplasm</location>
    </subcellularLocation>
</comment>
<dbReference type="GO" id="GO:0103016">
    <property type="term" value="F:tRNA-uridine 2-sulfurtransferase activity"/>
    <property type="evidence" value="ECO:0007669"/>
    <property type="project" value="UniProtKB-EC"/>
</dbReference>
<keyword evidence="9 14" id="KW-0547">Nucleotide-binding</keyword>
<comment type="caution">
    <text evidence="17">The sequence shown here is derived from an EMBL/GenBank/DDBJ whole genome shotgun (WGS) entry which is preliminary data.</text>
</comment>
<gene>
    <name evidence="14" type="primary">mnmA</name>
    <name evidence="17" type="ORF">DC083_06910</name>
</gene>
<dbReference type="Pfam" id="PF20259">
    <property type="entry name" value="tRNA_Me_trans_M"/>
    <property type="match status" value="1"/>
</dbReference>
<feature type="binding site" evidence="14">
    <location>
        <position position="38"/>
    </location>
    <ligand>
        <name>ATP</name>
        <dbReference type="ChEBI" id="CHEBI:30616"/>
    </ligand>
</feature>
<feature type="binding site" evidence="14">
    <location>
        <position position="127"/>
    </location>
    <ligand>
        <name>ATP</name>
        <dbReference type="ChEBI" id="CHEBI:30616"/>
    </ligand>
</feature>
<evidence type="ECO:0000313" key="18">
    <source>
        <dbReference type="Proteomes" id="UP000245020"/>
    </source>
</evidence>
<dbReference type="GO" id="GO:0002143">
    <property type="term" value="P:tRNA wobble position uridine thiolation"/>
    <property type="evidence" value="ECO:0007669"/>
    <property type="project" value="TreeGrafter"/>
</dbReference>
<feature type="site" description="Interaction with tRNA" evidence="14">
    <location>
        <position position="128"/>
    </location>
</feature>
<evidence type="ECO:0000256" key="6">
    <source>
        <dbReference type="ARBA" id="ARBA00022555"/>
    </source>
</evidence>
<feature type="binding site" evidence="14">
    <location>
        <begin position="12"/>
        <end position="19"/>
    </location>
    <ligand>
        <name>ATP</name>
        <dbReference type="ChEBI" id="CHEBI:30616"/>
    </ligand>
</feature>
<evidence type="ECO:0000256" key="3">
    <source>
        <dbReference type="ARBA" id="ARBA00011949"/>
    </source>
</evidence>
<evidence type="ECO:0000256" key="10">
    <source>
        <dbReference type="ARBA" id="ARBA00022840"/>
    </source>
</evidence>
<feature type="domain" description="tRNA-specific 2-thiouridylase MnmA-like central" evidence="16">
    <location>
        <begin position="208"/>
        <end position="275"/>
    </location>
</feature>